<evidence type="ECO:0000256" key="7">
    <source>
        <dbReference type="SAM" id="MobiDB-lite"/>
    </source>
</evidence>
<evidence type="ECO:0000256" key="4">
    <source>
        <dbReference type="ARBA" id="ARBA00023065"/>
    </source>
</evidence>
<dbReference type="Pfam" id="PF07545">
    <property type="entry name" value="Vg_Tdu"/>
    <property type="match status" value="1"/>
</dbReference>
<dbReference type="InterPro" id="IPR020003">
    <property type="entry name" value="ATPase_a/bsu_AS"/>
</dbReference>
<gene>
    <name evidence="8" type="primary">vg_1</name>
</gene>
<dbReference type="AlphaFoldDB" id="A0A2H8TZQ9"/>
<evidence type="ECO:0000313" key="8">
    <source>
        <dbReference type="EMBL" id="MBW18638.1"/>
    </source>
</evidence>
<accession>A0A2H8TZQ9</accession>
<name>A0A2H8TZQ9_9HEMI</name>
<keyword evidence="2" id="KW-0813">Transport</keyword>
<keyword evidence="5" id="KW-0804">Transcription</keyword>
<dbReference type="PANTHER" id="PTHR15950">
    <property type="entry name" value="TRANSCRIPTION COFACTOR VESTIGIAL-LIKE PROTEIN"/>
    <property type="match status" value="1"/>
</dbReference>
<proteinExistence type="predicted"/>
<evidence type="ECO:0000256" key="2">
    <source>
        <dbReference type="ARBA" id="ARBA00022448"/>
    </source>
</evidence>
<feature type="compositionally biased region" description="Low complexity" evidence="7">
    <location>
        <begin position="81"/>
        <end position="111"/>
    </location>
</feature>
<dbReference type="GO" id="GO:0006355">
    <property type="term" value="P:regulation of DNA-templated transcription"/>
    <property type="evidence" value="ECO:0007669"/>
    <property type="project" value="InterPro"/>
</dbReference>
<dbReference type="EMBL" id="GFXV01006833">
    <property type="protein sequence ID" value="MBW18638.1"/>
    <property type="molecule type" value="Transcribed_RNA"/>
</dbReference>
<reference evidence="8" key="1">
    <citation type="submission" date="2017-10" db="EMBL/GenBank/DDBJ databases">
        <title>Transcriptome Assembly of Sugarcane Aphid Adults.</title>
        <authorList>
            <person name="Scully E.D."/>
            <person name="Palmer N.A."/>
            <person name="Geib S.M."/>
            <person name="Sarath G."/>
            <person name="Sattler S.E."/>
        </authorList>
    </citation>
    <scope>NUCLEOTIDE SEQUENCE</scope>
    <source>
        <tissue evidence="8">Whole body</tissue>
    </source>
</reference>
<dbReference type="InterPro" id="IPR011520">
    <property type="entry name" value="Vg_fam"/>
</dbReference>
<sequence length="352" mass="38905">MSCTEVMYQAYYPYLYQRSSSTAAPPTRAPHHHFAPFTHQYDRLRALETHQQASTSSPIGGGDSPANRWTTIADHTDSHHSSVGSGASSVGPVGGIASPASSPATANSVSVVHKEEDTSRDDARTEMDEDDDNVQDDSRTRGDRRTAAHAQYVSVNCVVFTHYTGDVATVVDEHFSRALNSDQKLNNAHQTSTKDTSPMTSRNFPASFWNSNYHSHHSTSQVYHPDTMYHHHSTAGNPADPWQTHYQQYTAAAAHHHHRAVHEYHHHHNMAAQYSSLLLPPPTSRLAPPPPPPPPPSSHPHSHQYHGKAGMEPWPNSAHHPALDTGTSYSSYPTVPGLEAQVQETSKDLYWF</sequence>
<keyword evidence="3" id="KW-0805">Transcription regulation</keyword>
<feature type="compositionally biased region" description="Basic and acidic residues" evidence="7">
    <location>
        <begin position="136"/>
        <end position="146"/>
    </location>
</feature>
<evidence type="ECO:0000256" key="1">
    <source>
        <dbReference type="ARBA" id="ARBA00004123"/>
    </source>
</evidence>
<dbReference type="GO" id="GO:0005634">
    <property type="term" value="C:nucleus"/>
    <property type="evidence" value="ECO:0007669"/>
    <property type="project" value="UniProtKB-SubCell"/>
</dbReference>
<keyword evidence="4" id="KW-0406">Ion transport</keyword>
<evidence type="ECO:0000256" key="5">
    <source>
        <dbReference type="ARBA" id="ARBA00023163"/>
    </source>
</evidence>
<organism evidence="8">
    <name type="scientific">Melanaphis sacchari</name>
    <dbReference type="NCBI Taxonomy" id="742174"/>
    <lineage>
        <taxon>Eukaryota</taxon>
        <taxon>Metazoa</taxon>
        <taxon>Ecdysozoa</taxon>
        <taxon>Arthropoda</taxon>
        <taxon>Hexapoda</taxon>
        <taxon>Insecta</taxon>
        <taxon>Pterygota</taxon>
        <taxon>Neoptera</taxon>
        <taxon>Paraneoptera</taxon>
        <taxon>Hemiptera</taxon>
        <taxon>Sternorrhyncha</taxon>
        <taxon>Aphidomorpha</taxon>
        <taxon>Aphidoidea</taxon>
        <taxon>Aphididae</taxon>
        <taxon>Aphidini</taxon>
        <taxon>Melanaphis</taxon>
    </lineage>
</organism>
<feature type="compositionally biased region" description="Pro residues" evidence="7">
    <location>
        <begin position="279"/>
        <end position="298"/>
    </location>
</feature>
<feature type="compositionally biased region" description="Basic and acidic residues" evidence="7">
    <location>
        <begin position="112"/>
        <end position="126"/>
    </location>
</feature>
<feature type="region of interest" description="Disordered" evidence="7">
    <location>
        <begin position="278"/>
        <end position="328"/>
    </location>
</feature>
<comment type="subcellular location">
    <subcellularLocation>
        <location evidence="1">Nucleus</location>
    </subcellularLocation>
</comment>
<dbReference type="PANTHER" id="PTHR15950:SF15">
    <property type="entry name" value="PROTEIN VESTIGIAL"/>
    <property type="match status" value="1"/>
</dbReference>
<protein>
    <submittedName>
        <fullName evidence="8">Protein vestigial</fullName>
    </submittedName>
</protein>
<dbReference type="PROSITE" id="PS00152">
    <property type="entry name" value="ATPASE_ALPHA_BETA"/>
    <property type="match status" value="1"/>
</dbReference>
<dbReference type="GO" id="GO:0005524">
    <property type="term" value="F:ATP binding"/>
    <property type="evidence" value="ECO:0007669"/>
    <property type="project" value="InterPro"/>
</dbReference>
<feature type="region of interest" description="Disordered" evidence="7">
    <location>
        <begin position="50"/>
        <end position="146"/>
    </location>
</feature>
<keyword evidence="6" id="KW-0539">Nucleus</keyword>
<evidence type="ECO:0000256" key="6">
    <source>
        <dbReference type="ARBA" id="ARBA00023242"/>
    </source>
</evidence>
<evidence type="ECO:0000256" key="3">
    <source>
        <dbReference type="ARBA" id="ARBA00023015"/>
    </source>
</evidence>
<dbReference type="OrthoDB" id="10069705at2759"/>